<evidence type="ECO:0000313" key="1">
    <source>
        <dbReference type="EMBL" id="AMR81101.1"/>
    </source>
</evidence>
<dbReference type="Proteomes" id="UP000075238">
    <property type="component" value="Chromosome 2"/>
</dbReference>
<dbReference type="OrthoDB" id="200037at2"/>
<keyword evidence="2" id="KW-1185">Reference proteome</keyword>
<dbReference type="AlphaFoldDB" id="A0A142JSN9"/>
<dbReference type="EMBL" id="CP014845">
    <property type="protein sequence ID" value="AMR81101.1"/>
    <property type="molecule type" value="Genomic_DNA"/>
</dbReference>
<proteinExistence type="predicted"/>
<protein>
    <recommendedName>
        <fullName evidence="3">DUF2917 domain-containing protein</fullName>
    </recommendedName>
</protein>
<accession>A0A142JSN9</accession>
<dbReference type="STRING" id="1796606.A2G96_25155"/>
<organism evidence="1 2">
    <name type="scientific">Cupriavidus nantongensis</name>
    <dbReference type="NCBI Taxonomy" id="1796606"/>
    <lineage>
        <taxon>Bacteria</taxon>
        <taxon>Pseudomonadati</taxon>
        <taxon>Pseudomonadota</taxon>
        <taxon>Betaproteobacteria</taxon>
        <taxon>Burkholderiales</taxon>
        <taxon>Burkholderiaceae</taxon>
        <taxon>Cupriavidus</taxon>
    </lineage>
</organism>
<sequence>MYLASNDMTATLPARSSLRLVAGPGERVAVRCTAGELWLIRDGDPKDTALTASECFTLSDAGHVELYAITAASLHVTRCKAAPGPVRDAWRQRLWRWLGPRSHGYTGAGR</sequence>
<name>A0A142JSN9_9BURK</name>
<dbReference type="RefSeq" id="WP_062802916.1">
    <property type="nucleotide sequence ID" value="NZ_CP014845.1"/>
</dbReference>
<dbReference type="Pfam" id="PF11142">
    <property type="entry name" value="DUF2917"/>
    <property type="match status" value="1"/>
</dbReference>
<gene>
    <name evidence="1" type="ORF">A2G96_25155</name>
</gene>
<dbReference type="KEGG" id="cnan:A2G96_25155"/>
<dbReference type="InterPro" id="IPR021317">
    <property type="entry name" value="DUF2917"/>
</dbReference>
<reference evidence="1 2" key="1">
    <citation type="submission" date="2016-03" db="EMBL/GenBank/DDBJ databases">
        <title>Complete genome sequence of a novel chlorpyrifos degrading bacterium, Cupriavidus nantongensis sp. X1.</title>
        <authorList>
            <person name="Fang L."/>
        </authorList>
    </citation>
    <scope>NUCLEOTIDE SEQUENCE [LARGE SCALE GENOMIC DNA]</scope>
    <source>
        <strain evidence="1 2">X1</strain>
    </source>
</reference>
<evidence type="ECO:0000313" key="2">
    <source>
        <dbReference type="Proteomes" id="UP000075238"/>
    </source>
</evidence>
<evidence type="ECO:0008006" key="3">
    <source>
        <dbReference type="Google" id="ProtNLM"/>
    </source>
</evidence>